<dbReference type="EMBL" id="LR796186">
    <property type="protein sequence ID" value="CAB4125543.1"/>
    <property type="molecule type" value="Genomic_DNA"/>
</dbReference>
<organism evidence="2">
    <name type="scientific">uncultured Caudovirales phage</name>
    <dbReference type="NCBI Taxonomy" id="2100421"/>
    <lineage>
        <taxon>Viruses</taxon>
        <taxon>Duplodnaviria</taxon>
        <taxon>Heunggongvirae</taxon>
        <taxon>Uroviricota</taxon>
        <taxon>Caudoviricetes</taxon>
        <taxon>Peduoviridae</taxon>
        <taxon>Maltschvirus</taxon>
        <taxon>Maltschvirus maltsch</taxon>
    </lineage>
</organism>
<protein>
    <submittedName>
        <fullName evidence="2">Uncharacterized protein</fullName>
    </submittedName>
</protein>
<reference evidence="2" key="1">
    <citation type="submission" date="2020-04" db="EMBL/GenBank/DDBJ databases">
        <authorList>
            <person name="Chiriac C."/>
            <person name="Salcher M."/>
            <person name="Ghai R."/>
            <person name="Kavagutti S V."/>
        </authorList>
    </citation>
    <scope>NUCLEOTIDE SEQUENCE</scope>
</reference>
<feature type="region of interest" description="Disordered" evidence="1">
    <location>
        <begin position="1"/>
        <end position="28"/>
    </location>
</feature>
<accession>A0A6J5KX94</accession>
<evidence type="ECO:0000313" key="2">
    <source>
        <dbReference type="EMBL" id="CAB4125543.1"/>
    </source>
</evidence>
<name>A0A6J5KX94_9CAUD</name>
<proteinExistence type="predicted"/>
<sequence length="68" mass="7854">MGNSKKNVSGKFDDDEVRYKKRPKHASNVRGRGMKVLNMYDEDDYEDEEPFKDVAAVSDEIFITHTKA</sequence>
<evidence type="ECO:0000256" key="1">
    <source>
        <dbReference type="SAM" id="MobiDB-lite"/>
    </source>
</evidence>
<gene>
    <name evidence="2" type="ORF">UFOVP58_165</name>
</gene>